<reference evidence="2" key="1">
    <citation type="journal article" date="2019" name="Int. J. Syst. Evol. Microbiol.">
        <title>The Global Catalogue of Microorganisms (GCM) 10K type strain sequencing project: providing services to taxonomists for standard genome sequencing and annotation.</title>
        <authorList>
            <consortium name="The Broad Institute Genomics Platform"/>
            <consortium name="The Broad Institute Genome Sequencing Center for Infectious Disease"/>
            <person name="Wu L."/>
            <person name="Ma J."/>
        </authorList>
    </citation>
    <scope>NUCLEOTIDE SEQUENCE [LARGE SCALE GENOMIC DNA]</scope>
    <source>
        <strain evidence="2">JCM 18409</strain>
    </source>
</reference>
<dbReference type="RefSeq" id="WP_345657428.1">
    <property type="nucleotide sequence ID" value="NZ_BAABKB010000040.1"/>
</dbReference>
<accession>A0ABP9JIG6</accession>
<gene>
    <name evidence="1" type="ORF">GCM10023335_76470</name>
</gene>
<comment type="caution">
    <text evidence="1">The sequence shown here is derived from an EMBL/GenBank/DDBJ whole genome shotgun (WGS) entry which is preliminary data.</text>
</comment>
<name>A0ABP9JIG6_9ACTN</name>
<proteinExistence type="predicted"/>
<organism evidence="1 2">
    <name type="scientific">Streptomyces siamensis</name>
    <dbReference type="NCBI Taxonomy" id="1274986"/>
    <lineage>
        <taxon>Bacteria</taxon>
        <taxon>Bacillati</taxon>
        <taxon>Actinomycetota</taxon>
        <taxon>Actinomycetes</taxon>
        <taxon>Kitasatosporales</taxon>
        <taxon>Streptomycetaceae</taxon>
        <taxon>Streptomyces</taxon>
    </lineage>
</organism>
<dbReference type="EMBL" id="BAABKB010000040">
    <property type="protein sequence ID" value="GAA5033214.1"/>
    <property type="molecule type" value="Genomic_DNA"/>
</dbReference>
<sequence>MGAPYELAWYGCDLRTGAIVEDLPVLKPTGALGRKLGATTTLQFDLALAGASIDWEAATAPGRSMVVAVDQATDIPLWAGAVLPRDGGSSTTVQIGAATLECYLDARYPGTQSLVGMDQAAVVSALVTPALSSGPPIVIDAVSTGVTMDYLTDDGDDRTILSCLQEVMSLEGGPEWTIDVAWNSGHSGFVFPLRVRSAVGTQATSPEAVFDYPGSVAEYTLSESYEQGKGATRVLARGEGEGSSRLTSSPRTATALIANGWALWEYRFTPATGVTDPDQLAKHAAKTGDLMAQGAQVWTVQGVASESPRLGRDWTLGDTIRLSVDHSPRHPAGAELVARCWAWELEPSANRVRPILVEEG</sequence>
<protein>
    <recommendedName>
        <fullName evidence="3">Phage tail protein</fullName>
    </recommendedName>
</protein>
<dbReference type="Proteomes" id="UP001501759">
    <property type="component" value="Unassembled WGS sequence"/>
</dbReference>
<evidence type="ECO:0000313" key="2">
    <source>
        <dbReference type="Proteomes" id="UP001501759"/>
    </source>
</evidence>
<evidence type="ECO:0000313" key="1">
    <source>
        <dbReference type="EMBL" id="GAA5033214.1"/>
    </source>
</evidence>
<keyword evidence="2" id="KW-1185">Reference proteome</keyword>
<evidence type="ECO:0008006" key="3">
    <source>
        <dbReference type="Google" id="ProtNLM"/>
    </source>
</evidence>